<dbReference type="RefSeq" id="WP_218129446.1">
    <property type="nucleotide sequence ID" value="NZ_FNGY01000002.1"/>
</dbReference>
<evidence type="ECO:0000313" key="1">
    <source>
        <dbReference type="EMBL" id="SDL81035.1"/>
    </source>
</evidence>
<dbReference type="PANTHER" id="PTHR38477:SF1">
    <property type="entry name" value="MUREIN L,D-TRANSPEPTIDASE CATALYTIC DOMAIN FAMILY PROTEIN"/>
    <property type="match status" value="1"/>
</dbReference>
<dbReference type="Proteomes" id="UP000183200">
    <property type="component" value="Unassembled WGS sequence"/>
</dbReference>
<dbReference type="EMBL" id="FNGY01000002">
    <property type="protein sequence ID" value="SDL81035.1"/>
    <property type="molecule type" value="Genomic_DNA"/>
</dbReference>
<dbReference type="Pfam" id="PF13645">
    <property type="entry name" value="YkuD_2"/>
    <property type="match status" value="1"/>
</dbReference>
<gene>
    <name evidence="1" type="ORF">SAMN05421820_102204</name>
</gene>
<sequence>MMTKDLQLKTGIAVIGVSCIPMTRKIFLLTCFCFLFCFSVSAQESGFSTKLPIAEAEAFVKKKNMDASMCILVDMRIHSGKNRIFVWDFKKKEVLITGLCAHGVGGGSTANKPVFSNTIGSNCTALGKYRIGKRGYSNWGIHINYKMHGLEKTNDNAYSRIIVLHSYSPVQNHEIYPNTLFGQSAGCPVLADEVMRKVDQLLRKKNKPVLLWIYNG</sequence>
<reference evidence="2" key="1">
    <citation type="submission" date="2016-10" db="EMBL/GenBank/DDBJ databases">
        <authorList>
            <person name="Varghese N."/>
            <person name="Submissions S."/>
        </authorList>
    </citation>
    <scope>NUCLEOTIDE SEQUENCE [LARGE SCALE GENOMIC DNA]</scope>
    <source>
        <strain evidence="2">DSM 19110</strain>
    </source>
</reference>
<protein>
    <submittedName>
        <fullName evidence="1">L,D-transpeptidase catalytic domain</fullName>
    </submittedName>
</protein>
<keyword evidence="2" id="KW-1185">Reference proteome</keyword>
<evidence type="ECO:0000313" key="2">
    <source>
        <dbReference type="Proteomes" id="UP000183200"/>
    </source>
</evidence>
<organism evidence="1 2">
    <name type="scientific">Pedobacter steynii</name>
    <dbReference type="NCBI Taxonomy" id="430522"/>
    <lineage>
        <taxon>Bacteria</taxon>
        <taxon>Pseudomonadati</taxon>
        <taxon>Bacteroidota</taxon>
        <taxon>Sphingobacteriia</taxon>
        <taxon>Sphingobacteriales</taxon>
        <taxon>Sphingobacteriaceae</taxon>
        <taxon>Pedobacter</taxon>
    </lineage>
</organism>
<dbReference type="InterPro" id="IPR032676">
    <property type="entry name" value="YkuD_2"/>
</dbReference>
<name>A0A1G9N5B4_9SPHI</name>
<dbReference type="PANTHER" id="PTHR38477">
    <property type="entry name" value="HYPOTHETICAL EXPORTED PROTEIN"/>
    <property type="match status" value="1"/>
</dbReference>
<proteinExistence type="predicted"/>
<dbReference type="AlphaFoldDB" id="A0A1G9N5B4"/>
<accession>A0A1G9N5B4</accession>